<proteinExistence type="predicted"/>
<protein>
    <submittedName>
        <fullName evidence="1">Uncharacterized protein</fullName>
    </submittedName>
</protein>
<evidence type="ECO:0000313" key="1">
    <source>
        <dbReference type="EMBL" id="OOR71060.1"/>
    </source>
</evidence>
<dbReference type="AlphaFoldDB" id="A0A9X6B2Z8"/>
<dbReference type="EMBL" id="MUAU01000272">
    <property type="protein sequence ID" value="OOR71060.1"/>
    <property type="molecule type" value="Genomic_DNA"/>
</dbReference>
<dbReference type="Proteomes" id="UP000190641">
    <property type="component" value="Unassembled WGS sequence"/>
</dbReference>
<accession>A0A9X6B2Z8</accession>
<evidence type="ECO:0000313" key="2">
    <source>
        <dbReference type="Proteomes" id="UP000190641"/>
    </source>
</evidence>
<name>A0A9X6B2Z8_BACCE</name>
<organism evidence="1 2">
    <name type="scientific">Bacillus cereus</name>
    <dbReference type="NCBI Taxonomy" id="1396"/>
    <lineage>
        <taxon>Bacteria</taxon>
        <taxon>Bacillati</taxon>
        <taxon>Bacillota</taxon>
        <taxon>Bacilli</taxon>
        <taxon>Bacillales</taxon>
        <taxon>Bacillaceae</taxon>
        <taxon>Bacillus</taxon>
        <taxon>Bacillus cereus group</taxon>
    </lineage>
</organism>
<reference evidence="1 2" key="1">
    <citation type="submission" date="2017-01" db="EMBL/GenBank/DDBJ databases">
        <title>Bacillus cereus isolates.</title>
        <authorList>
            <person name="Beno S.M."/>
        </authorList>
    </citation>
    <scope>NUCLEOTIDE SEQUENCE [LARGE SCALE GENOMIC DNA]</scope>
    <source>
        <strain evidence="1 2">FSL K6-1030</strain>
    </source>
</reference>
<gene>
    <name evidence="1" type="ORF">BLX06_32930</name>
</gene>
<sequence length="82" mass="9802">MLVQVEQLSPRFWSVRLGNIPAPAEFHNTRAKEWRFFEWGSQKILLDPCIMESHLYRYRKGIDRNVVISIVLEFSMFHEGLH</sequence>
<comment type="caution">
    <text evidence="1">The sequence shown here is derived from an EMBL/GenBank/DDBJ whole genome shotgun (WGS) entry which is preliminary data.</text>
</comment>